<dbReference type="OrthoDB" id="683818at2759"/>
<dbReference type="Gramene" id="TraesCAD_scaffold_103340_01G000100.1">
    <property type="protein sequence ID" value="TraesCAD_scaffold_103340_01G000100.1"/>
    <property type="gene ID" value="TraesCAD_scaffold_103340_01G000100"/>
</dbReference>
<dbReference type="Proteomes" id="UP000019116">
    <property type="component" value="Chromosome 1B"/>
</dbReference>
<sequence length="96" mass="10989">MAGGDNGDSSGRKHTQEFNSWVAWLETMDIEDLKEYGKANGKMFSSEMRAAFKRALDQKKQQQQPQPQPQPKRKKRRTTLSPILGAVLKFHKDDGR</sequence>
<dbReference type="SMR" id="A0A3B5YSS2"/>
<reference evidence="2" key="2">
    <citation type="submission" date="2018-10" db="UniProtKB">
        <authorList>
            <consortium name="EnsemblPlants"/>
        </authorList>
    </citation>
    <scope>IDENTIFICATION</scope>
</reference>
<accession>A0A3B5YSS2</accession>
<dbReference type="Gramene" id="TraesSYM1B03G00207000.1">
    <property type="protein sequence ID" value="TraesSYM1B03G00207000.1"/>
    <property type="gene ID" value="TraesSYM1B03G00207000"/>
</dbReference>
<protein>
    <submittedName>
        <fullName evidence="2">Uncharacterized protein</fullName>
    </submittedName>
</protein>
<dbReference type="Gramene" id="TraesCLE_scaffold_004950_01G000100.1">
    <property type="protein sequence ID" value="TraesCLE_scaffold_004950_01G000100.1"/>
    <property type="gene ID" value="TraesCLE_scaffold_004950_01G000100"/>
</dbReference>
<dbReference type="Gramene" id="TraesRN1B0100124600.1">
    <property type="protein sequence ID" value="TraesRN1B0100124600.1"/>
    <property type="gene ID" value="TraesRN1B0100124600"/>
</dbReference>
<dbReference type="Gramene" id="TraesCS1B03G0139000.1">
    <property type="protein sequence ID" value="TraesCS1B03G0139000.1.CDS"/>
    <property type="gene ID" value="TraesCS1B03G0139000"/>
</dbReference>
<dbReference type="AlphaFoldDB" id="A0A3B5YSS2"/>
<dbReference type="Gramene" id="TraesCS1B02G058800.1">
    <property type="protein sequence ID" value="TraesCS1B02G058800.1"/>
    <property type="gene ID" value="TraesCS1B02G058800"/>
</dbReference>
<proteinExistence type="predicted"/>
<dbReference type="Gramene" id="TraesWEE_scaffold_103920_01G000100.1">
    <property type="protein sequence ID" value="TraesWEE_scaffold_103920_01G000100.1"/>
    <property type="gene ID" value="TraesWEE_scaffold_103920_01G000100"/>
</dbReference>
<evidence type="ECO:0000313" key="2">
    <source>
        <dbReference type="EnsemblPlants" id="TraesCS1B02G058800.1"/>
    </source>
</evidence>
<evidence type="ECO:0000313" key="3">
    <source>
        <dbReference type="Proteomes" id="UP000019116"/>
    </source>
</evidence>
<dbReference type="OMA" id="VSQNKHT"/>
<evidence type="ECO:0000256" key="1">
    <source>
        <dbReference type="SAM" id="MobiDB-lite"/>
    </source>
</evidence>
<dbReference type="EnsemblPlants" id="TraesCS1B02G058800.1">
    <property type="protein sequence ID" value="TraesCS1B02G058800.1"/>
    <property type="gene ID" value="TraesCS1B02G058800"/>
</dbReference>
<name>A0A3B5YSS2_WHEAT</name>
<dbReference type="Gramene" id="TraesROB_scaffold_101401_01G000100.1">
    <property type="protein sequence ID" value="TraesROB_scaffold_101401_01G000100.1"/>
    <property type="gene ID" value="TraesROB_scaffold_101401_01G000100"/>
</dbReference>
<organism evidence="2">
    <name type="scientific">Triticum aestivum</name>
    <name type="common">Wheat</name>
    <dbReference type="NCBI Taxonomy" id="4565"/>
    <lineage>
        <taxon>Eukaryota</taxon>
        <taxon>Viridiplantae</taxon>
        <taxon>Streptophyta</taxon>
        <taxon>Embryophyta</taxon>
        <taxon>Tracheophyta</taxon>
        <taxon>Spermatophyta</taxon>
        <taxon>Magnoliopsida</taxon>
        <taxon>Liliopsida</taxon>
        <taxon>Poales</taxon>
        <taxon>Poaceae</taxon>
        <taxon>BOP clade</taxon>
        <taxon>Pooideae</taxon>
        <taxon>Triticodae</taxon>
        <taxon>Triticeae</taxon>
        <taxon>Triticinae</taxon>
        <taxon>Triticum</taxon>
    </lineage>
</organism>
<dbReference type="Gramene" id="TraesARI1B03G00204190.1">
    <property type="protein sequence ID" value="TraesARI1B03G00204190.1"/>
    <property type="gene ID" value="TraesARI1B03G00204190"/>
</dbReference>
<keyword evidence="3" id="KW-1185">Reference proteome</keyword>
<dbReference type="Gramene" id="TraesJUL1B03G00200020.1">
    <property type="protein sequence ID" value="TraesJUL1B03G00200020.1"/>
    <property type="gene ID" value="TraesJUL1B03G00200020"/>
</dbReference>
<dbReference type="Gramene" id="TraesLDM1B03G00201960.1">
    <property type="protein sequence ID" value="TraesLDM1B03G00201960.1"/>
    <property type="gene ID" value="TraesLDM1B03G00201960"/>
</dbReference>
<reference evidence="2" key="1">
    <citation type="submission" date="2018-08" db="EMBL/GenBank/DDBJ databases">
        <authorList>
            <person name="Rossello M."/>
        </authorList>
    </citation>
    <scope>NUCLEOTIDE SEQUENCE [LARGE SCALE GENOMIC DNA]</scope>
    <source>
        <strain evidence="2">cv. Chinese Spring</strain>
    </source>
</reference>
<feature type="region of interest" description="Disordered" evidence="1">
    <location>
        <begin position="52"/>
        <end position="96"/>
    </location>
</feature>